<name>A0A975JFW1_9RHOB</name>
<comment type="similarity">
    <text evidence="1">Belongs to the CsgA/CsgB family.</text>
</comment>
<keyword evidence="4" id="KW-1185">Reference proteome</keyword>
<keyword evidence="2" id="KW-0732">Signal</keyword>
<proteinExistence type="inferred from homology"/>
<accession>A0A975JFW1</accession>
<evidence type="ECO:0000256" key="1">
    <source>
        <dbReference type="ARBA" id="ARBA00009766"/>
    </source>
</evidence>
<dbReference type="GO" id="GO:0009289">
    <property type="term" value="C:pilus"/>
    <property type="evidence" value="ECO:0007669"/>
    <property type="project" value="InterPro"/>
</dbReference>
<dbReference type="InterPro" id="IPR009742">
    <property type="entry name" value="Curlin_rpt"/>
</dbReference>
<dbReference type="Proteomes" id="UP000683291">
    <property type="component" value="Chromosome 1"/>
</dbReference>
<dbReference type="Pfam" id="PF07012">
    <property type="entry name" value="Curlin_rpt"/>
    <property type="match status" value="1"/>
</dbReference>
<organism evidence="3 4">
    <name type="scientific">Sulfitobacter albidus</name>
    <dbReference type="NCBI Taxonomy" id="2829501"/>
    <lineage>
        <taxon>Bacteria</taxon>
        <taxon>Pseudomonadati</taxon>
        <taxon>Pseudomonadota</taxon>
        <taxon>Alphaproteobacteria</taxon>
        <taxon>Rhodobacterales</taxon>
        <taxon>Roseobacteraceae</taxon>
        <taxon>Sulfitobacter</taxon>
    </lineage>
</organism>
<dbReference type="KEGG" id="sual:KDD17_07490"/>
<gene>
    <name evidence="3" type="ORF">KDD17_07490</name>
</gene>
<sequence length="139" mass="14367">MAAQAEGNADNNQIQLSGDFEANTLSILQAPASVGNSVTVRVSGTNNGAASIRYQPDPAWFEASAPGIVRQSGRKNSADLEIAGIGNLFGITQRGTQNSVTGRISGTGNQAAISQTGHSNRAVFTQTGTNNFVAIQQSM</sequence>
<dbReference type="GO" id="GO:0007155">
    <property type="term" value="P:cell adhesion"/>
    <property type="evidence" value="ECO:0007669"/>
    <property type="project" value="InterPro"/>
</dbReference>
<dbReference type="EMBL" id="CP073581">
    <property type="protein sequence ID" value="QUJ77776.1"/>
    <property type="molecule type" value="Genomic_DNA"/>
</dbReference>
<evidence type="ECO:0000313" key="3">
    <source>
        <dbReference type="EMBL" id="QUJ77776.1"/>
    </source>
</evidence>
<dbReference type="AlphaFoldDB" id="A0A975JFW1"/>
<reference evidence="3" key="1">
    <citation type="submission" date="2021-04" db="EMBL/GenBank/DDBJ databases">
        <title>Complete genome sequence for Sulfitobacter sp. strain JK7-1.</title>
        <authorList>
            <person name="Park S.-J."/>
        </authorList>
    </citation>
    <scope>NUCLEOTIDE SEQUENCE</scope>
    <source>
        <strain evidence="3">JK7-1</strain>
    </source>
</reference>
<evidence type="ECO:0000256" key="2">
    <source>
        <dbReference type="ARBA" id="ARBA00022729"/>
    </source>
</evidence>
<evidence type="ECO:0000313" key="4">
    <source>
        <dbReference type="Proteomes" id="UP000683291"/>
    </source>
</evidence>
<evidence type="ECO:0008006" key="5">
    <source>
        <dbReference type="Google" id="ProtNLM"/>
    </source>
</evidence>
<protein>
    <recommendedName>
        <fullName evidence="5">Curlin</fullName>
    </recommendedName>
</protein>
<dbReference type="RefSeq" id="WP_212705969.1">
    <property type="nucleotide sequence ID" value="NZ_CP073581.1"/>
</dbReference>